<organism evidence="2 3">
    <name type="scientific">Melipona quadrifasciata</name>
    <dbReference type="NCBI Taxonomy" id="166423"/>
    <lineage>
        <taxon>Eukaryota</taxon>
        <taxon>Metazoa</taxon>
        <taxon>Ecdysozoa</taxon>
        <taxon>Arthropoda</taxon>
        <taxon>Hexapoda</taxon>
        <taxon>Insecta</taxon>
        <taxon>Pterygota</taxon>
        <taxon>Neoptera</taxon>
        <taxon>Endopterygota</taxon>
        <taxon>Hymenoptera</taxon>
        <taxon>Apocrita</taxon>
        <taxon>Aculeata</taxon>
        <taxon>Apoidea</taxon>
        <taxon>Anthophila</taxon>
        <taxon>Apidae</taxon>
        <taxon>Melipona</taxon>
    </lineage>
</organism>
<dbReference type="AlphaFoldDB" id="A0A0N0U7L5"/>
<dbReference type="STRING" id="166423.A0A0N0U7L5"/>
<dbReference type="PANTHER" id="PTHR21261:SF15">
    <property type="entry name" value="BEATEN PATH IIIA, ISOFORM D-RELATED"/>
    <property type="match status" value="1"/>
</dbReference>
<dbReference type="PANTHER" id="PTHR21261">
    <property type="entry name" value="BEAT PROTEIN"/>
    <property type="match status" value="1"/>
</dbReference>
<proteinExistence type="predicted"/>
<dbReference type="Proteomes" id="UP000053105">
    <property type="component" value="Unassembled WGS sequence"/>
</dbReference>
<evidence type="ECO:0000313" key="2">
    <source>
        <dbReference type="EMBL" id="KOX81021.1"/>
    </source>
</evidence>
<dbReference type="InterPro" id="IPR007110">
    <property type="entry name" value="Ig-like_dom"/>
</dbReference>
<sequence>MNLICKKPQFEEKKYLGGIEIACRGHSINILTTWTEPGDSIGRAMRPVSSILNIFPDKQVVIEGNLKTRKTVGGKFQITSIPMDIPISTVMLQQVKLLSLDGNMILRSQGSYRINPIESSCDFSRIRYKLCTDVKLLEIFREMYVLLLRSGGPIIIYSDTVMPPVGARYNVQSIIFAFRVTFSAALRTMKALHPCSISIKPPSLSRETNRTENLFNFITRGNPENRASSGATPTQRKLAIGTSIQLLKLDVPKMVDPRWEKVVLRCEYDLGGEELYSVKWYKDGAEFFRFMPSSMPAGRDFSVDGVYVDVNKSDSKQVTLLGQANNRRGKVNLTGSYGCEVSSEAPSFLTIYGETNMSVAIPPKERPSLRGLRPSYEAGETLQAECSSAASYPPARLVFILNGKETWKLGVETTPQSMFIGLFTVLAVGNWATKKSEMLVVSNSQADICTCQFKSGACTVTQVMTRELPSSSSTEDTMVSSTRLGLTLRLERQHFPGGTLTLGCQSTLPGIVGAKALERTETATLAASNQRLAQEPPSSSVKNFEKFLTRLRIDQLANSLNDAGTVIVIITTHTGDKSNVNRRMSGGISRLDDLFAEHVLVHLRKFYHCQYSGTNCFRIAPRIDLNEKLTIPSTVVTLQKEYNWFYFKRPRIPQLRVSNTRLAQAASGCAPSVEVLPISNVKQSSVRNPARMEIFKVVFVSLSSEQLLLGLSETNRTGVPRLGRYYD</sequence>
<dbReference type="PROSITE" id="PS50835">
    <property type="entry name" value="IG_LIKE"/>
    <property type="match status" value="1"/>
</dbReference>
<accession>A0A0N0U7L5</accession>
<gene>
    <name evidence="2" type="ORF">WN51_05708</name>
</gene>
<reference evidence="2 3" key="1">
    <citation type="submission" date="2015-07" db="EMBL/GenBank/DDBJ databases">
        <title>The genome of Melipona quadrifasciata.</title>
        <authorList>
            <person name="Pan H."/>
            <person name="Kapheim K."/>
        </authorList>
    </citation>
    <scope>NUCLEOTIDE SEQUENCE [LARGE SCALE GENOMIC DNA]</scope>
    <source>
        <strain evidence="2">0111107301</strain>
        <tissue evidence="2">Whole body</tissue>
    </source>
</reference>
<evidence type="ECO:0000313" key="3">
    <source>
        <dbReference type="Proteomes" id="UP000053105"/>
    </source>
</evidence>
<dbReference type="FunFam" id="2.60.40.10:FF:000437">
    <property type="entry name" value="Beat-IIIc, isoform A"/>
    <property type="match status" value="1"/>
</dbReference>
<dbReference type="EMBL" id="KQ435693">
    <property type="protein sequence ID" value="KOX81021.1"/>
    <property type="molecule type" value="Genomic_DNA"/>
</dbReference>
<feature type="domain" description="Ig-like" evidence="1">
    <location>
        <begin position="223"/>
        <end position="350"/>
    </location>
</feature>
<name>A0A0N0U7L5_9HYME</name>
<keyword evidence="3" id="KW-1185">Reference proteome</keyword>
<evidence type="ECO:0000259" key="1">
    <source>
        <dbReference type="PROSITE" id="PS50835"/>
    </source>
</evidence>
<protein>
    <recommendedName>
        <fullName evidence="1">Ig-like domain-containing protein</fullName>
    </recommendedName>
</protein>
<dbReference type="OrthoDB" id="6415662at2759"/>